<dbReference type="OrthoDB" id="3763456at2759"/>
<dbReference type="AlphaFoldDB" id="A0A9P4MT82"/>
<dbReference type="Proteomes" id="UP000799536">
    <property type="component" value="Unassembled WGS sequence"/>
</dbReference>
<evidence type="ECO:0000256" key="1">
    <source>
        <dbReference type="SAM" id="MobiDB-lite"/>
    </source>
</evidence>
<feature type="region of interest" description="Disordered" evidence="1">
    <location>
        <begin position="1"/>
        <end position="21"/>
    </location>
</feature>
<comment type="caution">
    <text evidence="2">The sequence shown here is derived from an EMBL/GenBank/DDBJ whole genome shotgun (WGS) entry which is preliminary data.</text>
</comment>
<evidence type="ECO:0000313" key="3">
    <source>
        <dbReference type="Proteomes" id="UP000799536"/>
    </source>
</evidence>
<feature type="compositionally biased region" description="Pro residues" evidence="1">
    <location>
        <begin position="1"/>
        <end position="16"/>
    </location>
</feature>
<accession>A0A9P4MT82</accession>
<gene>
    <name evidence="2" type="ORF">GQ43DRAFT_443038</name>
</gene>
<keyword evidence="3" id="KW-1185">Reference proteome</keyword>
<name>A0A9P4MT82_9PLEO</name>
<evidence type="ECO:0000313" key="2">
    <source>
        <dbReference type="EMBL" id="KAF2198803.1"/>
    </source>
</evidence>
<reference evidence="2" key="1">
    <citation type="journal article" date="2020" name="Stud. Mycol.">
        <title>101 Dothideomycetes genomes: a test case for predicting lifestyles and emergence of pathogens.</title>
        <authorList>
            <person name="Haridas S."/>
            <person name="Albert R."/>
            <person name="Binder M."/>
            <person name="Bloem J."/>
            <person name="Labutti K."/>
            <person name="Salamov A."/>
            <person name="Andreopoulos B."/>
            <person name="Baker S."/>
            <person name="Barry K."/>
            <person name="Bills G."/>
            <person name="Bluhm B."/>
            <person name="Cannon C."/>
            <person name="Castanera R."/>
            <person name="Culley D."/>
            <person name="Daum C."/>
            <person name="Ezra D."/>
            <person name="Gonzalez J."/>
            <person name="Henrissat B."/>
            <person name="Kuo A."/>
            <person name="Liang C."/>
            <person name="Lipzen A."/>
            <person name="Lutzoni F."/>
            <person name="Magnuson J."/>
            <person name="Mondo S."/>
            <person name="Nolan M."/>
            <person name="Ohm R."/>
            <person name="Pangilinan J."/>
            <person name="Park H.-J."/>
            <person name="Ramirez L."/>
            <person name="Alfaro M."/>
            <person name="Sun H."/>
            <person name="Tritt A."/>
            <person name="Yoshinaga Y."/>
            <person name="Zwiers L.-H."/>
            <person name="Turgeon B."/>
            <person name="Goodwin S."/>
            <person name="Spatafora J."/>
            <person name="Crous P."/>
            <person name="Grigoriev I."/>
        </authorList>
    </citation>
    <scope>NUCLEOTIDE SEQUENCE</scope>
    <source>
        <strain evidence="2">ATCC 74209</strain>
    </source>
</reference>
<sequence length="218" mass="24389">MSTHPDPTPPPPPPPLASCWRRQPGKAVTYYGTLPAAALDPDSSDLRVDSIASRRLQKSKLSARWSSLKRKRDQSRPVILLNRLQDGTSSASSTSKDHRISSKKMAEVEIHQSTFLNLDAASQSELWVLPDFEEWGMESEIMECSSLAKQDEDRWGPLISRAVDSNRDRLRRRLEGDGWDFVGGKYGEDGEAFESETSSEGSVDEEFDVVVLEMYAEA</sequence>
<organism evidence="2 3">
    <name type="scientific">Delitschia confertaspora ATCC 74209</name>
    <dbReference type="NCBI Taxonomy" id="1513339"/>
    <lineage>
        <taxon>Eukaryota</taxon>
        <taxon>Fungi</taxon>
        <taxon>Dikarya</taxon>
        <taxon>Ascomycota</taxon>
        <taxon>Pezizomycotina</taxon>
        <taxon>Dothideomycetes</taxon>
        <taxon>Pleosporomycetidae</taxon>
        <taxon>Pleosporales</taxon>
        <taxon>Delitschiaceae</taxon>
        <taxon>Delitschia</taxon>
    </lineage>
</organism>
<proteinExistence type="predicted"/>
<dbReference type="EMBL" id="ML994117">
    <property type="protein sequence ID" value="KAF2198803.1"/>
    <property type="molecule type" value="Genomic_DNA"/>
</dbReference>
<protein>
    <submittedName>
        <fullName evidence="2">Uncharacterized protein</fullName>
    </submittedName>
</protein>